<dbReference type="RefSeq" id="WP_302912582.1">
    <property type="nucleotide sequence ID" value="NZ_JAUMSQ010000005.1"/>
</dbReference>
<accession>A0ABT8U9H3</accession>
<protein>
    <submittedName>
        <fullName evidence="1">Uncharacterized protein</fullName>
    </submittedName>
</protein>
<gene>
    <name evidence="1" type="ORF">Q2100_01630</name>
</gene>
<comment type="caution">
    <text evidence="1">The sequence shown here is derived from an EMBL/GenBank/DDBJ whole genome shotgun (WGS) entry which is preliminary data.</text>
</comment>
<organism evidence="1 2">
    <name type="scientific">Mycolicibacterium arseniciresistens</name>
    <dbReference type="NCBI Taxonomy" id="3062257"/>
    <lineage>
        <taxon>Bacteria</taxon>
        <taxon>Bacillati</taxon>
        <taxon>Actinomycetota</taxon>
        <taxon>Actinomycetes</taxon>
        <taxon>Mycobacteriales</taxon>
        <taxon>Mycobacteriaceae</taxon>
        <taxon>Mycolicibacterium</taxon>
    </lineage>
</organism>
<dbReference type="EMBL" id="JAUMSQ010000005">
    <property type="protein sequence ID" value="MDO3634443.1"/>
    <property type="molecule type" value="Genomic_DNA"/>
</dbReference>
<reference evidence="1" key="1">
    <citation type="submission" date="2023-07" db="EMBL/GenBank/DDBJ databases">
        <title>Mycolicibacterium sp. nov., a novel bacterial species.</title>
        <authorList>
            <person name="Cao Y."/>
        </authorList>
    </citation>
    <scope>NUCLEOTIDE SEQUENCE</scope>
    <source>
        <strain evidence="1">KC 300</strain>
    </source>
</reference>
<dbReference type="Proteomes" id="UP001168823">
    <property type="component" value="Unassembled WGS sequence"/>
</dbReference>
<evidence type="ECO:0000313" key="1">
    <source>
        <dbReference type="EMBL" id="MDO3634443.1"/>
    </source>
</evidence>
<name>A0ABT8U9H3_9MYCO</name>
<evidence type="ECO:0000313" key="2">
    <source>
        <dbReference type="Proteomes" id="UP001168823"/>
    </source>
</evidence>
<keyword evidence="2" id="KW-1185">Reference proteome</keyword>
<proteinExistence type="predicted"/>
<sequence>MTTSDLWIKNLSGGQSLGQHGGMVSHASYVAWVVLDFIAADRVDARYAITDIDTVVSGELLLEIFHEAEKQYGVTLTERDGERSIDCVSADDTYRVLFTEF</sequence>